<comment type="caution">
    <text evidence="4">The sequence shown here is derived from an EMBL/GenBank/DDBJ whole genome shotgun (WGS) entry which is preliminary data.</text>
</comment>
<keyword evidence="2" id="KW-0997">Cell inner membrane</keyword>
<evidence type="ECO:0000256" key="3">
    <source>
        <dbReference type="ARBA" id="ARBA00023136"/>
    </source>
</evidence>
<dbReference type="Pfam" id="PF07348">
    <property type="entry name" value="Syd"/>
    <property type="match status" value="1"/>
</dbReference>
<dbReference type="Gene3D" id="3.40.1580.20">
    <property type="entry name" value="Syd protein"/>
    <property type="match status" value="1"/>
</dbReference>
<protein>
    <recommendedName>
        <fullName evidence="6">Syd protein</fullName>
    </recommendedName>
</protein>
<reference evidence="4 5" key="1">
    <citation type="submission" date="2016-06" db="EMBL/GenBank/DDBJ databases">
        <authorList>
            <person name="Kjaerup R.B."/>
            <person name="Dalgaard T.S."/>
            <person name="Juul-Madsen H.R."/>
        </authorList>
    </citation>
    <scope>NUCLEOTIDE SEQUENCE [LARGE SCALE GENOMIC DNA]</scope>
    <source>
        <strain evidence="4 5">1S159</strain>
    </source>
</reference>
<dbReference type="RefSeq" id="WP_065611785.1">
    <property type="nucleotide sequence ID" value="NZ_CAWMPN010000018.1"/>
</dbReference>
<evidence type="ECO:0008006" key="6">
    <source>
        <dbReference type="Google" id="ProtNLM"/>
    </source>
</evidence>
<accession>A0A1B9NW70</accession>
<keyword evidence="1" id="KW-1003">Cell membrane</keyword>
<name>A0A1B9NW70_ALILO</name>
<dbReference type="AlphaFoldDB" id="A0A1B9NW70"/>
<dbReference type="InterPro" id="IPR038228">
    <property type="entry name" value="Syd_sf"/>
</dbReference>
<evidence type="ECO:0000313" key="4">
    <source>
        <dbReference type="EMBL" id="OCH19277.1"/>
    </source>
</evidence>
<dbReference type="InterPro" id="IPR009948">
    <property type="entry name" value="Syd"/>
</dbReference>
<sequence>MSEISMKDLLLNVFRRDGNSEEIGIITKNELEGIIAFDPHEDYIAELDSYMFPDSLTMYKKVDFSDLENALGIELHESIVEYYSCFWSGFVQIKNTKAISSQHSNSEMCMEFLTCPENVTKLQGRIETLKSDLFDIDTVYIPIGRKMDGWLIAVNNDTGSVAVVGHNSLSLETKAESIYEFFN</sequence>
<evidence type="ECO:0000256" key="1">
    <source>
        <dbReference type="ARBA" id="ARBA00022475"/>
    </source>
</evidence>
<dbReference type="EMBL" id="MAJU01000018">
    <property type="protein sequence ID" value="OCH19277.1"/>
    <property type="molecule type" value="Genomic_DNA"/>
</dbReference>
<gene>
    <name evidence="4" type="ORF">A6E04_16780</name>
</gene>
<proteinExistence type="predicted"/>
<evidence type="ECO:0000313" key="5">
    <source>
        <dbReference type="Proteomes" id="UP000093523"/>
    </source>
</evidence>
<dbReference type="Proteomes" id="UP000093523">
    <property type="component" value="Unassembled WGS sequence"/>
</dbReference>
<organism evidence="4 5">
    <name type="scientific">Aliivibrio logei</name>
    <name type="common">Vibrio logei</name>
    <dbReference type="NCBI Taxonomy" id="688"/>
    <lineage>
        <taxon>Bacteria</taxon>
        <taxon>Pseudomonadati</taxon>
        <taxon>Pseudomonadota</taxon>
        <taxon>Gammaproteobacteria</taxon>
        <taxon>Vibrionales</taxon>
        <taxon>Vibrionaceae</taxon>
        <taxon>Aliivibrio</taxon>
    </lineage>
</organism>
<dbReference type="OrthoDB" id="5599437at2"/>
<dbReference type="GO" id="GO:0009898">
    <property type="term" value="C:cytoplasmic side of plasma membrane"/>
    <property type="evidence" value="ECO:0007669"/>
    <property type="project" value="InterPro"/>
</dbReference>
<evidence type="ECO:0000256" key="2">
    <source>
        <dbReference type="ARBA" id="ARBA00022519"/>
    </source>
</evidence>
<keyword evidence="3" id="KW-0472">Membrane</keyword>